<dbReference type="RefSeq" id="WP_272111627.1">
    <property type="nucleotide sequence ID" value="NZ_CAKVXH010000009.1"/>
</dbReference>
<evidence type="ECO:0000313" key="1">
    <source>
        <dbReference type="EMBL" id="MDB8744278.1"/>
    </source>
</evidence>
<sequence length="40" mass="4382">MIIRSKDKVQVCGKSKPVWVLDTDALTVTHNTADAEPSRA</sequence>
<dbReference type="Proteomes" id="UP001211015">
    <property type="component" value="Unassembled WGS sequence"/>
</dbReference>
<reference evidence="1" key="1">
    <citation type="submission" date="2023-01" db="EMBL/GenBank/DDBJ databases">
        <title>Human gut microbiome strain richness.</title>
        <authorList>
            <person name="Chen-Liaw A."/>
        </authorList>
    </citation>
    <scope>NUCLEOTIDE SEQUENCE</scope>
    <source>
        <strain evidence="1">1001275st1_F4_1001275B_160808</strain>
    </source>
</reference>
<name>A0AAW6E1K5_9FIRM</name>
<proteinExistence type="predicted"/>
<organism evidence="1 2">
    <name type="scientific">Ruminococcus bicirculans</name>
    <name type="common">ex Wegman et al. 2014</name>
    <dbReference type="NCBI Taxonomy" id="1160721"/>
    <lineage>
        <taxon>Bacteria</taxon>
        <taxon>Bacillati</taxon>
        <taxon>Bacillota</taxon>
        <taxon>Clostridia</taxon>
        <taxon>Eubacteriales</taxon>
        <taxon>Oscillospiraceae</taxon>
        <taxon>Ruminococcus</taxon>
    </lineage>
</organism>
<accession>A0AAW6E1K5</accession>
<gene>
    <name evidence="1" type="ORF">PNU62_04530</name>
</gene>
<evidence type="ECO:0000313" key="2">
    <source>
        <dbReference type="Proteomes" id="UP001211015"/>
    </source>
</evidence>
<protein>
    <submittedName>
        <fullName evidence="1">Uncharacterized protein</fullName>
    </submittedName>
</protein>
<dbReference type="EMBL" id="JAQMLV010000004">
    <property type="protein sequence ID" value="MDB8744278.1"/>
    <property type="molecule type" value="Genomic_DNA"/>
</dbReference>
<comment type="caution">
    <text evidence="1">The sequence shown here is derived from an EMBL/GenBank/DDBJ whole genome shotgun (WGS) entry which is preliminary data.</text>
</comment>
<dbReference type="AlphaFoldDB" id="A0AAW6E1K5"/>